<dbReference type="AlphaFoldDB" id="A0A2G8RB83"/>
<proteinExistence type="predicted"/>
<sequence length="91" mass="10374">MRWRCRSDQKANWFVIAKYNDLSGIEHRAVSTPLQFPLERIATDHAVDVPQRATDNPAIPRRLCGKDLPNPDIRRNECVSRAHVQSIALLG</sequence>
<accession>A0A2G8RB83</accession>
<protein>
    <submittedName>
        <fullName evidence="1">Uncharacterized protein</fullName>
    </submittedName>
</protein>
<keyword evidence="2" id="KW-1185">Reference proteome</keyword>
<evidence type="ECO:0000313" key="2">
    <source>
        <dbReference type="Proteomes" id="UP000231259"/>
    </source>
</evidence>
<organism evidence="1 2">
    <name type="scientific">Puniceibacterium antarcticum</name>
    <dbReference type="NCBI Taxonomy" id="1206336"/>
    <lineage>
        <taxon>Bacteria</taxon>
        <taxon>Pseudomonadati</taxon>
        <taxon>Pseudomonadota</taxon>
        <taxon>Alphaproteobacteria</taxon>
        <taxon>Rhodobacterales</taxon>
        <taxon>Paracoccaceae</taxon>
        <taxon>Puniceibacterium</taxon>
    </lineage>
</organism>
<gene>
    <name evidence="1" type="ORF">P775_19680</name>
</gene>
<comment type="caution">
    <text evidence="1">The sequence shown here is derived from an EMBL/GenBank/DDBJ whole genome shotgun (WGS) entry which is preliminary data.</text>
</comment>
<evidence type="ECO:0000313" key="1">
    <source>
        <dbReference type="EMBL" id="PIL18792.1"/>
    </source>
</evidence>
<reference evidence="1 2" key="1">
    <citation type="submission" date="2013-09" db="EMBL/GenBank/DDBJ databases">
        <title>Genome sequencing of Phaeobacter antarcticus sp. nov. SM1211.</title>
        <authorList>
            <person name="Zhang X.-Y."/>
            <person name="Liu C."/>
            <person name="Chen X.-L."/>
            <person name="Xie B.-B."/>
            <person name="Qin Q.-L."/>
            <person name="Rong J.-C."/>
            <person name="Zhang Y.-Z."/>
        </authorList>
    </citation>
    <scope>NUCLEOTIDE SEQUENCE [LARGE SCALE GENOMIC DNA]</scope>
    <source>
        <strain evidence="1 2">SM1211</strain>
    </source>
</reference>
<dbReference type="EMBL" id="AWWI01000121">
    <property type="protein sequence ID" value="PIL18792.1"/>
    <property type="molecule type" value="Genomic_DNA"/>
</dbReference>
<dbReference type="Proteomes" id="UP000231259">
    <property type="component" value="Unassembled WGS sequence"/>
</dbReference>
<name>A0A2G8RB83_9RHOB</name>